<proteinExistence type="predicted"/>
<protein>
    <submittedName>
        <fullName evidence="1">Uncharacterized protein</fullName>
    </submittedName>
</protein>
<name>A0A7G3UJS0_STRT9</name>
<reference evidence="1 2" key="1">
    <citation type="journal article" date="2012" name="J. Bacteriol.">
        <title>Draft genome of Streptomyces tsukubaensis NRRL 18488, the producer of the clinically important immunosuppressant tacrolimus (FK506).</title>
        <authorList>
            <person name="Barreiro C."/>
            <person name="Prieto C."/>
            <person name="Sola-Landa A."/>
            <person name="Solera E."/>
            <person name="Martinez-Castro M."/>
            <person name="Perez-Redondo R."/>
            <person name="Garcia-Estrada C."/>
            <person name="Aparicio J.F."/>
            <person name="Fernandez-Martinez L.T."/>
            <person name="Santos-Aberturas J."/>
            <person name="Salehi-Najafabadi Z."/>
            <person name="Rodriguez-Garcia A."/>
            <person name="Tauch A."/>
            <person name="Martin J.F."/>
        </authorList>
    </citation>
    <scope>NUCLEOTIDE SEQUENCE [LARGE SCALE GENOMIC DNA]</scope>
    <source>
        <strain evidence="2">DSM 42081 / NBRC 108919 / NRRL 18488 / 9993</strain>
    </source>
</reference>
<dbReference type="AlphaFoldDB" id="A0A7G3UJS0"/>
<accession>A0A7G3UJS0</accession>
<evidence type="ECO:0000313" key="1">
    <source>
        <dbReference type="EMBL" id="QKM69579.1"/>
    </source>
</evidence>
<dbReference type="EMBL" id="CP029159">
    <property type="protein sequence ID" value="QKM69579.1"/>
    <property type="molecule type" value="Genomic_DNA"/>
</dbReference>
<keyword evidence="2" id="KW-1185">Reference proteome</keyword>
<evidence type="ECO:0000313" key="2">
    <source>
        <dbReference type="Proteomes" id="UP000005940"/>
    </source>
</evidence>
<organism evidence="1 2">
    <name type="scientific">Streptomyces tsukubensis (strain DSM 42081 / NBRC 108919 / NRRL 18488 / 9993)</name>
    <dbReference type="NCBI Taxonomy" id="1114943"/>
    <lineage>
        <taxon>Bacteria</taxon>
        <taxon>Bacillati</taxon>
        <taxon>Actinomycetota</taxon>
        <taxon>Actinomycetes</taxon>
        <taxon>Kitasatosporales</taxon>
        <taxon>Streptomycetaceae</taxon>
        <taxon>Streptomyces</taxon>
    </lineage>
</organism>
<sequence>MFLQRNLIPQPQGLGNGVSTNLALIFGTLLSSQGTDASFRPFSPGPPGFSLRSCVSNLTRSFSRSVSGPEFRIQRPVEAAFCLSTLPFGGADFIRSISAELIGLRDPDKESVGSAGSSFPSRASQRLTAALGCVQSEATV</sequence>
<dbReference type="Proteomes" id="UP000005940">
    <property type="component" value="Chromosome"/>
</dbReference>
<gene>
    <name evidence="1" type="ORF">STSU_022780</name>
</gene>